<comment type="caution">
    <text evidence="1">The sequence shown here is derived from an EMBL/GenBank/DDBJ whole genome shotgun (WGS) entry which is preliminary data.</text>
</comment>
<organism evidence="1 2">
    <name type="scientific">Heyndrickxia acidicola</name>
    <dbReference type="NCBI Taxonomy" id="209389"/>
    <lineage>
        <taxon>Bacteria</taxon>
        <taxon>Bacillati</taxon>
        <taxon>Bacillota</taxon>
        <taxon>Bacilli</taxon>
        <taxon>Bacillales</taxon>
        <taxon>Bacillaceae</taxon>
        <taxon>Heyndrickxia</taxon>
    </lineage>
</organism>
<dbReference type="EMBL" id="JARMAB010000006">
    <property type="protein sequence ID" value="MED1202561.1"/>
    <property type="molecule type" value="Genomic_DNA"/>
</dbReference>
<evidence type="ECO:0000313" key="2">
    <source>
        <dbReference type="Proteomes" id="UP001341444"/>
    </source>
</evidence>
<sequence length="87" mass="9672">MRKVNVIFVLEGKADQPQEALLLTGDKVLVSDDEGIGVYRITTETTEPNTYIVNLDENNTDIIAKSPKSLYDLILKGANSTFRWISA</sequence>
<gene>
    <name evidence="1" type="ORF">P4T90_05575</name>
</gene>
<proteinExistence type="predicted"/>
<reference evidence="1 2" key="1">
    <citation type="submission" date="2023-03" db="EMBL/GenBank/DDBJ databases">
        <title>Bacillus Genome Sequencing.</title>
        <authorList>
            <person name="Dunlap C."/>
        </authorList>
    </citation>
    <scope>NUCLEOTIDE SEQUENCE [LARGE SCALE GENOMIC DNA]</scope>
    <source>
        <strain evidence="1 2">B-23453</strain>
    </source>
</reference>
<name>A0ABU6MD25_9BACI</name>
<keyword evidence="2" id="KW-1185">Reference proteome</keyword>
<protein>
    <submittedName>
        <fullName evidence="1">Uncharacterized protein</fullName>
    </submittedName>
</protein>
<evidence type="ECO:0000313" key="1">
    <source>
        <dbReference type="EMBL" id="MED1202561.1"/>
    </source>
</evidence>
<accession>A0ABU6MD25</accession>
<dbReference type="RefSeq" id="WP_066265459.1">
    <property type="nucleotide sequence ID" value="NZ_JARMAB010000006.1"/>
</dbReference>
<dbReference type="Proteomes" id="UP001341444">
    <property type="component" value="Unassembled WGS sequence"/>
</dbReference>